<proteinExistence type="predicted"/>
<dbReference type="Proteomes" id="UP000287033">
    <property type="component" value="Unassembled WGS sequence"/>
</dbReference>
<sequence length="32" mass="3549">MATAWLNGQEYEMGAFALHPLSGHLKEFAQSL</sequence>
<keyword evidence="2" id="KW-1185">Reference proteome</keyword>
<gene>
    <name evidence="1" type="ORF">chiPu_0033023</name>
</gene>
<accession>A0A401U2F7</accession>
<dbReference type="AlphaFoldDB" id="A0A401U2F7"/>
<protein>
    <submittedName>
        <fullName evidence="1">Uncharacterized protein</fullName>
    </submittedName>
</protein>
<organism evidence="1 2">
    <name type="scientific">Chiloscyllium punctatum</name>
    <name type="common">Brownbanded bambooshark</name>
    <name type="synonym">Hemiscyllium punctatum</name>
    <dbReference type="NCBI Taxonomy" id="137246"/>
    <lineage>
        <taxon>Eukaryota</taxon>
        <taxon>Metazoa</taxon>
        <taxon>Chordata</taxon>
        <taxon>Craniata</taxon>
        <taxon>Vertebrata</taxon>
        <taxon>Chondrichthyes</taxon>
        <taxon>Elasmobranchii</taxon>
        <taxon>Galeomorphii</taxon>
        <taxon>Galeoidea</taxon>
        <taxon>Orectolobiformes</taxon>
        <taxon>Hemiscylliidae</taxon>
        <taxon>Chiloscyllium</taxon>
    </lineage>
</organism>
<evidence type="ECO:0000313" key="2">
    <source>
        <dbReference type="Proteomes" id="UP000287033"/>
    </source>
</evidence>
<comment type="caution">
    <text evidence="1">The sequence shown here is derived from an EMBL/GenBank/DDBJ whole genome shotgun (WGS) entry which is preliminary data.</text>
</comment>
<dbReference type="EMBL" id="BEZZ01252239">
    <property type="protein sequence ID" value="GCC49073.1"/>
    <property type="molecule type" value="Genomic_DNA"/>
</dbReference>
<evidence type="ECO:0000313" key="1">
    <source>
        <dbReference type="EMBL" id="GCC49073.1"/>
    </source>
</evidence>
<feature type="non-terminal residue" evidence="1">
    <location>
        <position position="32"/>
    </location>
</feature>
<name>A0A401U2F7_CHIPU</name>
<reference evidence="1 2" key="1">
    <citation type="journal article" date="2018" name="Nat. Ecol. Evol.">
        <title>Shark genomes provide insights into elasmobranch evolution and the origin of vertebrates.</title>
        <authorList>
            <person name="Hara Y"/>
            <person name="Yamaguchi K"/>
            <person name="Onimaru K"/>
            <person name="Kadota M"/>
            <person name="Koyanagi M"/>
            <person name="Keeley SD"/>
            <person name="Tatsumi K"/>
            <person name="Tanaka K"/>
            <person name="Motone F"/>
            <person name="Kageyama Y"/>
            <person name="Nozu R"/>
            <person name="Adachi N"/>
            <person name="Nishimura O"/>
            <person name="Nakagawa R"/>
            <person name="Tanegashima C"/>
            <person name="Kiyatake I"/>
            <person name="Matsumoto R"/>
            <person name="Murakumo K"/>
            <person name="Nishida K"/>
            <person name="Terakita A"/>
            <person name="Kuratani S"/>
            <person name="Sato K"/>
            <person name="Hyodo S Kuraku.S."/>
        </authorList>
    </citation>
    <scope>NUCLEOTIDE SEQUENCE [LARGE SCALE GENOMIC DNA]</scope>
</reference>